<dbReference type="InterPro" id="IPR003594">
    <property type="entry name" value="HATPase_dom"/>
</dbReference>
<dbReference type="Proteomes" id="UP001501581">
    <property type="component" value="Unassembled WGS sequence"/>
</dbReference>
<evidence type="ECO:0000256" key="3">
    <source>
        <dbReference type="ARBA" id="ARBA00023012"/>
    </source>
</evidence>
<dbReference type="Gene3D" id="3.30.565.10">
    <property type="entry name" value="Histidine kinase-like ATPase, C-terminal domain"/>
    <property type="match status" value="1"/>
</dbReference>
<dbReference type="Gene3D" id="1.20.5.1930">
    <property type="match status" value="1"/>
</dbReference>
<dbReference type="InterPro" id="IPR050482">
    <property type="entry name" value="Sensor_HK_TwoCompSys"/>
</dbReference>
<feature type="transmembrane region" description="Helical" evidence="4">
    <location>
        <begin position="127"/>
        <end position="152"/>
    </location>
</feature>
<dbReference type="Pfam" id="PF07730">
    <property type="entry name" value="HisKA_3"/>
    <property type="match status" value="1"/>
</dbReference>
<sequence length="525" mass="55799">MDERTRYASVTAGARVFALVMLALPVAVSGDLAPIFAVVILAAVWLVVVFLEGMSRFPVMPALVVEASIVTLLAAATLSVSAVLLPALAVPLFIAGLVRGARGLLEVLGAVVVVLIAAIAPNDSVTLDVALVSTIFTWLMVAVGTGAIGAVVHSLRGEHQTTARSYREARHLLTQLTDLSGELVDGLNPVSIAQNIIDLTREELPISGAVVYTGADYGVVPLLEGDVLVSDEALTSELVHEALDGQGPVVRDGDVAFPLIAEGRVVGVVAATLHPAFARSRNATLATLRDLIPRLASEAVQLDTALLFASIQADATAEERQRLARDLHDGVAQDLAAFGYLIDGIEDARSPQEQAEMVTELREELTRVVAELRRSIFGLRNEAMSAFSLGESVRAMAEHIESRAGIPVEVSLDESGSRLRADIEAELLRIVQEGMNNAVKHARASRIRVACSVHPPYARLRVIDNGRGLQAGRTDSHGLRIMRERARRIGAHLDLRSTDGRAGTELLVELNAGAKPAPLPSETAL</sequence>
<reference evidence="7" key="1">
    <citation type="journal article" date="2019" name="Int. J. Syst. Evol. Microbiol.">
        <title>The Global Catalogue of Microorganisms (GCM) 10K type strain sequencing project: providing services to taxonomists for standard genome sequencing and annotation.</title>
        <authorList>
            <consortium name="The Broad Institute Genomics Platform"/>
            <consortium name="The Broad Institute Genome Sequencing Center for Infectious Disease"/>
            <person name="Wu L."/>
            <person name="Ma J."/>
        </authorList>
    </citation>
    <scope>NUCLEOTIDE SEQUENCE [LARGE SCALE GENOMIC DNA]</scope>
    <source>
        <strain evidence="7">JCM 13008</strain>
    </source>
</reference>
<keyword evidence="1" id="KW-0808">Transferase</keyword>
<dbReference type="CDD" id="cd16917">
    <property type="entry name" value="HATPase_UhpB-NarQ-NarX-like"/>
    <property type="match status" value="1"/>
</dbReference>
<comment type="caution">
    <text evidence="6">The sequence shown here is derived from an EMBL/GenBank/DDBJ whole genome shotgun (WGS) entry which is preliminary data.</text>
</comment>
<dbReference type="EMBL" id="BAAALG010000003">
    <property type="protein sequence ID" value="GAA1095632.1"/>
    <property type="molecule type" value="Genomic_DNA"/>
</dbReference>
<keyword evidence="2" id="KW-0418">Kinase</keyword>
<evidence type="ECO:0000256" key="2">
    <source>
        <dbReference type="ARBA" id="ARBA00022777"/>
    </source>
</evidence>
<protein>
    <recommendedName>
        <fullName evidence="5">Histidine kinase/HSP90-like ATPase domain-containing protein</fullName>
    </recommendedName>
</protein>
<evidence type="ECO:0000259" key="5">
    <source>
        <dbReference type="SMART" id="SM00387"/>
    </source>
</evidence>
<gene>
    <name evidence="6" type="ORF">GCM10009668_09710</name>
</gene>
<feature type="transmembrane region" description="Helical" evidence="4">
    <location>
        <begin position="7"/>
        <end position="26"/>
    </location>
</feature>
<keyword evidence="4" id="KW-0812">Transmembrane</keyword>
<accession>A0ABN1TNZ8</accession>
<dbReference type="Pfam" id="PF02518">
    <property type="entry name" value="HATPase_c"/>
    <property type="match status" value="1"/>
</dbReference>
<feature type="transmembrane region" description="Helical" evidence="4">
    <location>
        <begin position="32"/>
        <end position="51"/>
    </location>
</feature>
<keyword evidence="4" id="KW-1133">Transmembrane helix</keyword>
<feature type="transmembrane region" description="Helical" evidence="4">
    <location>
        <begin position="100"/>
        <end position="120"/>
    </location>
</feature>
<feature type="transmembrane region" description="Helical" evidence="4">
    <location>
        <begin position="63"/>
        <end position="94"/>
    </location>
</feature>
<evidence type="ECO:0000256" key="4">
    <source>
        <dbReference type="SAM" id="Phobius"/>
    </source>
</evidence>
<name>A0ABN1TNZ8_9ACTN</name>
<dbReference type="SMART" id="SM00387">
    <property type="entry name" value="HATPase_c"/>
    <property type="match status" value="1"/>
</dbReference>
<proteinExistence type="predicted"/>
<dbReference type="InterPro" id="IPR011712">
    <property type="entry name" value="Sig_transdc_His_kin_sub3_dim/P"/>
</dbReference>
<keyword evidence="3" id="KW-0902">Two-component regulatory system</keyword>
<evidence type="ECO:0000313" key="6">
    <source>
        <dbReference type="EMBL" id="GAA1095632.1"/>
    </source>
</evidence>
<keyword evidence="7" id="KW-1185">Reference proteome</keyword>
<feature type="domain" description="Histidine kinase/HSP90-like ATPase" evidence="5">
    <location>
        <begin position="422"/>
        <end position="514"/>
    </location>
</feature>
<organism evidence="6 7">
    <name type="scientific">Nocardioides dubius</name>
    <dbReference type="NCBI Taxonomy" id="317019"/>
    <lineage>
        <taxon>Bacteria</taxon>
        <taxon>Bacillati</taxon>
        <taxon>Actinomycetota</taxon>
        <taxon>Actinomycetes</taxon>
        <taxon>Propionibacteriales</taxon>
        <taxon>Nocardioidaceae</taxon>
        <taxon>Nocardioides</taxon>
    </lineage>
</organism>
<dbReference type="RefSeq" id="WP_343991913.1">
    <property type="nucleotide sequence ID" value="NZ_BAAALG010000003.1"/>
</dbReference>
<dbReference type="SUPFAM" id="SSF55874">
    <property type="entry name" value="ATPase domain of HSP90 chaperone/DNA topoisomerase II/histidine kinase"/>
    <property type="match status" value="1"/>
</dbReference>
<dbReference type="PANTHER" id="PTHR24421">
    <property type="entry name" value="NITRATE/NITRITE SENSOR PROTEIN NARX-RELATED"/>
    <property type="match status" value="1"/>
</dbReference>
<dbReference type="InterPro" id="IPR036890">
    <property type="entry name" value="HATPase_C_sf"/>
</dbReference>
<evidence type="ECO:0000256" key="1">
    <source>
        <dbReference type="ARBA" id="ARBA00022679"/>
    </source>
</evidence>
<evidence type="ECO:0000313" key="7">
    <source>
        <dbReference type="Proteomes" id="UP001501581"/>
    </source>
</evidence>
<keyword evidence="4" id="KW-0472">Membrane</keyword>